<evidence type="ECO:0000256" key="1">
    <source>
        <dbReference type="SAM" id="MobiDB-lite"/>
    </source>
</evidence>
<keyword evidence="2" id="KW-1133">Transmembrane helix</keyword>
<feature type="region of interest" description="Disordered" evidence="1">
    <location>
        <begin position="53"/>
        <end position="81"/>
    </location>
</feature>
<reference evidence="4" key="1">
    <citation type="submission" date="2020-05" db="EMBL/GenBank/DDBJ databases">
        <authorList>
            <person name="Chiriac C."/>
            <person name="Salcher M."/>
            <person name="Ghai R."/>
            <person name="Kavagutti S V."/>
        </authorList>
    </citation>
    <scope>NUCLEOTIDE SEQUENCE</scope>
</reference>
<evidence type="ECO:0000313" key="4">
    <source>
        <dbReference type="EMBL" id="CAB4894849.1"/>
    </source>
</evidence>
<organism evidence="4">
    <name type="scientific">freshwater metagenome</name>
    <dbReference type="NCBI Taxonomy" id="449393"/>
    <lineage>
        <taxon>unclassified sequences</taxon>
        <taxon>metagenomes</taxon>
        <taxon>ecological metagenomes</taxon>
    </lineage>
</organism>
<gene>
    <name evidence="3" type="ORF">UFOPK2683_00415</name>
    <name evidence="4" type="ORF">UFOPK3605_00144</name>
    <name evidence="5" type="ORF">UFOPK3897_00148</name>
    <name evidence="6" type="ORF">UFOPK4121_00011</name>
</gene>
<evidence type="ECO:0000313" key="6">
    <source>
        <dbReference type="EMBL" id="CAB5010460.1"/>
    </source>
</evidence>
<dbReference type="AlphaFoldDB" id="A0A6J7FS77"/>
<keyword evidence="2" id="KW-0472">Membrane</keyword>
<feature type="region of interest" description="Disordered" evidence="1">
    <location>
        <begin position="1"/>
        <end position="24"/>
    </location>
</feature>
<feature type="transmembrane region" description="Helical" evidence="2">
    <location>
        <begin position="29"/>
        <end position="48"/>
    </location>
</feature>
<accession>A0A6J7FS77</accession>
<proteinExistence type="predicted"/>
<name>A0A6J7FS77_9ZZZZ</name>
<dbReference type="EMBL" id="CAFBOF010000001">
    <property type="protein sequence ID" value="CAB4968719.1"/>
    <property type="molecule type" value="Genomic_DNA"/>
</dbReference>
<keyword evidence="2" id="KW-0812">Transmembrane</keyword>
<protein>
    <submittedName>
        <fullName evidence="4">Unannotated protein</fullName>
    </submittedName>
</protein>
<feature type="compositionally biased region" description="Low complexity" evidence="1">
    <location>
        <begin position="63"/>
        <end position="81"/>
    </location>
</feature>
<evidence type="ECO:0000313" key="5">
    <source>
        <dbReference type="EMBL" id="CAB4968719.1"/>
    </source>
</evidence>
<dbReference type="EMBL" id="CAFBMM010000001">
    <property type="protein sequence ID" value="CAB4894849.1"/>
    <property type="molecule type" value="Genomic_DNA"/>
</dbReference>
<dbReference type="EMBL" id="CAFBPQ010000001">
    <property type="protein sequence ID" value="CAB5010460.1"/>
    <property type="molecule type" value="Genomic_DNA"/>
</dbReference>
<evidence type="ECO:0000313" key="3">
    <source>
        <dbReference type="EMBL" id="CAB4718184.1"/>
    </source>
</evidence>
<sequence length="250" mass="26656">MTHLDSPDPMPTSTRATRRSRQKKRSRKLIVGLAVVIMILVGLGFWLITQEGDSPAKNQPPGSTTSSSSTTEVTTSTTVVPRSSDPIVALAQQYDGRYVGTFTNTTFSTTGPASLELRIDPIDGAATFDSDFDGDIFGKGNKSVRRLSGTIKLRDTNAVVEKNTKSFGIVTGRLGNDLSLIFAADNVPDDQVKSFTLTGRLRSDNTGFDATFTVGFRDGTSATGIVTLACDPTGNRTSEVTTVCAMTATR</sequence>
<evidence type="ECO:0000256" key="2">
    <source>
        <dbReference type="SAM" id="Phobius"/>
    </source>
</evidence>
<dbReference type="EMBL" id="CAEZYK010000014">
    <property type="protein sequence ID" value="CAB4718184.1"/>
    <property type="molecule type" value="Genomic_DNA"/>
</dbReference>